<organism evidence="1 2">
    <name type="scientific">Enterococcus termitis</name>
    <dbReference type="NCBI Taxonomy" id="332950"/>
    <lineage>
        <taxon>Bacteria</taxon>
        <taxon>Bacillati</taxon>
        <taxon>Bacillota</taxon>
        <taxon>Bacilli</taxon>
        <taxon>Lactobacillales</taxon>
        <taxon>Enterococcaceae</taxon>
        <taxon>Enterococcus</taxon>
    </lineage>
</organism>
<proteinExistence type="predicted"/>
<evidence type="ECO:0000313" key="2">
    <source>
        <dbReference type="Proteomes" id="UP000095094"/>
    </source>
</evidence>
<keyword evidence="2" id="KW-1185">Reference proteome</keyword>
<dbReference type="RefSeq" id="WP_069664183.1">
    <property type="nucleotide sequence ID" value="NZ_JBHUJJ010000001.1"/>
</dbReference>
<evidence type="ECO:0000313" key="1">
    <source>
        <dbReference type="EMBL" id="OEG12482.1"/>
    </source>
</evidence>
<sequence>MKQEYKNELKKASDHYHSEVRSSGKYVKTGKGNLLPLICESKVDYSLIIIDTKADQEPFSKATPEEQVERLTMDKSEPLFAFYFPKTEGGLSSVNAIIEWLEEIKDYLEEEK</sequence>
<dbReference type="EMBL" id="MIJY01000034">
    <property type="protein sequence ID" value="OEG12482.1"/>
    <property type="molecule type" value="Genomic_DNA"/>
</dbReference>
<dbReference type="OrthoDB" id="9914424at2"/>
<accession>A0A1E5GIF2</accession>
<dbReference type="AlphaFoldDB" id="A0A1E5GIF2"/>
<reference evidence="2" key="1">
    <citation type="submission" date="2016-09" db="EMBL/GenBank/DDBJ databases">
        <authorList>
            <person name="Gulvik C.A."/>
        </authorList>
    </citation>
    <scope>NUCLEOTIDE SEQUENCE [LARGE SCALE GENOMIC DNA]</scope>
    <source>
        <strain evidence="2">LMG 8895</strain>
    </source>
</reference>
<comment type="caution">
    <text evidence="1">The sequence shown here is derived from an EMBL/GenBank/DDBJ whole genome shotgun (WGS) entry which is preliminary data.</text>
</comment>
<protein>
    <submittedName>
        <fullName evidence="1">Uncharacterized protein</fullName>
    </submittedName>
</protein>
<dbReference type="Proteomes" id="UP000095094">
    <property type="component" value="Unassembled WGS sequence"/>
</dbReference>
<gene>
    <name evidence="1" type="ORF">BCR25_08065</name>
</gene>
<name>A0A1E5GIF2_9ENTE</name>